<accession>A0A6S7ES21</accession>
<organism evidence="4 5">
    <name type="scientific">Achromobacter piechaudii</name>
    <dbReference type="NCBI Taxonomy" id="72556"/>
    <lineage>
        <taxon>Bacteria</taxon>
        <taxon>Pseudomonadati</taxon>
        <taxon>Pseudomonadota</taxon>
        <taxon>Betaproteobacteria</taxon>
        <taxon>Burkholderiales</taxon>
        <taxon>Alcaligenaceae</taxon>
        <taxon>Achromobacter</taxon>
    </lineage>
</organism>
<evidence type="ECO:0000256" key="2">
    <source>
        <dbReference type="ARBA" id="ARBA00023002"/>
    </source>
</evidence>
<dbReference type="PANTHER" id="PTHR43391:SF91">
    <property type="entry name" value="OS04G0390700 PROTEIN"/>
    <property type="match status" value="1"/>
</dbReference>
<dbReference type="InterPro" id="IPR020904">
    <property type="entry name" value="Sc_DH/Rdtase_CS"/>
</dbReference>
<sequence length="234" mass="24129">MDLKNAVVLITGANRGLGLAFAREALARGARKVYAGARDPSTVTLAGVEPIKLDVTRVADVEAAAAHASDVTLVINNAGIAQLGGFLEADSIESAQRHLETNLFGSLRVAQAFAPVLAANGGGALLNVLSVGSWINSAPLGVYAMSKSAAWAMTNGLRLDLRAQGTQVLGLHMGFVDTDLTRGLEAPKSTPQSIVAQAFDGLEAGAEEVLADALTRQVKLGLAAEPAVYMQARG</sequence>
<dbReference type="PROSITE" id="PS00061">
    <property type="entry name" value="ADH_SHORT"/>
    <property type="match status" value="1"/>
</dbReference>
<dbReference type="Gene3D" id="3.40.50.720">
    <property type="entry name" value="NAD(P)-binding Rossmann-like Domain"/>
    <property type="match status" value="1"/>
</dbReference>
<evidence type="ECO:0000313" key="5">
    <source>
        <dbReference type="Proteomes" id="UP000494105"/>
    </source>
</evidence>
<dbReference type="EMBL" id="CADILD010000004">
    <property type="protein sequence ID" value="CAB3920353.1"/>
    <property type="molecule type" value="Genomic_DNA"/>
</dbReference>
<dbReference type="PRINTS" id="PR00081">
    <property type="entry name" value="GDHRDH"/>
</dbReference>
<dbReference type="GO" id="GO:0005829">
    <property type="term" value="C:cytosol"/>
    <property type="evidence" value="ECO:0007669"/>
    <property type="project" value="TreeGrafter"/>
</dbReference>
<dbReference type="SUPFAM" id="SSF51735">
    <property type="entry name" value="NAD(P)-binding Rossmann-fold domains"/>
    <property type="match status" value="1"/>
</dbReference>
<evidence type="ECO:0000313" key="4">
    <source>
        <dbReference type="EMBL" id="CAB3920353.1"/>
    </source>
</evidence>
<dbReference type="Pfam" id="PF00106">
    <property type="entry name" value="adh_short"/>
    <property type="match status" value="1"/>
</dbReference>
<dbReference type="InterPro" id="IPR036291">
    <property type="entry name" value="NAD(P)-bd_dom_sf"/>
</dbReference>
<reference evidence="4 5" key="1">
    <citation type="submission" date="2020-04" db="EMBL/GenBank/DDBJ databases">
        <authorList>
            <person name="De Canck E."/>
        </authorList>
    </citation>
    <scope>NUCLEOTIDE SEQUENCE [LARGE SCALE GENOMIC DNA]</scope>
    <source>
        <strain evidence="4 5">LMG 1861</strain>
    </source>
</reference>
<gene>
    <name evidence="4" type="primary">ephD</name>
    <name evidence="4" type="ORF">LMG1861_05357</name>
</gene>
<dbReference type="EC" id="1.-.-.-" evidence="4"/>
<comment type="similarity">
    <text evidence="1 3">Belongs to the short-chain dehydrogenases/reductases (SDR) family.</text>
</comment>
<dbReference type="NCBIfam" id="NF006117">
    <property type="entry name" value="PRK08264.1-3"/>
    <property type="match status" value="1"/>
</dbReference>
<name>A0A6S7ES21_9BURK</name>
<proteinExistence type="inferred from homology"/>
<evidence type="ECO:0000256" key="3">
    <source>
        <dbReference type="RuleBase" id="RU000363"/>
    </source>
</evidence>
<dbReference type="PANTHER" id="PTHR43391">
    <property type="entry name" value="RETINOL DEHYDROGENASE-RELATED"/>
    <property type="match status" value="1"/>
</dbReference>
<dbReference type="PRINTS" id="PR00080">
    <property type="entry name" value="SDRFAMILY"/>
</dbReference>
<dbReference type="GO" id="GO:0016491">
    <property type="term" value="F:oxidoreductase activity"/>
    <property type="evidence" value="ECO:0007669"/>
    <property type="project" value="UniProtKB-KW"/>
</dbReference>
<keyword evidence="2 4" id="KW-0560">Oxidoreductase</keyword>
<dbReference type="InterPro" id="IPR002347">
    <property type="entry name" value="SDR_fam"/>
</dbReference>
<dbReference type="NCBIfam" id="NF006119">
    <property type="entry name" value="PRK08264.1-5"/>
    <property type="match status" value="1"/>
</dbReference>
<dbReference type="Proteomes" id="UP000494105">
    <property type="component" value="Unassembled WGS sequence"/>
</dbReference>
<evidence type="ECO:0000256" key="1">
    <source>
        <dbReference type="ARBA" id="ARBA00006484"/>
    </source>
</evidence>
<dbReference type="RefSeq" id="WP_175129954.1">
    <property type="nucleotide sequence ID" value="NZ_CADILD010000004.1"/>
</dbReference>
<dbReference type="AlphaFoldDB" id="A0A6S7ES21"/>
<protein>
    <submittedName>
        <fullName evidence="4">Putative oxidoreductase EphD</fullName>
        <ecNumber evidence="4">1.-.-.-</ecNumber>
    </submittedName>
</protein>